<feature type="region of interest" description="Disordered" evidence="1">
    <location>
        <begin position="1"/>
        <end position="35"/>
    </location>
</feature>
<dbReference type="AlphaFoldDB" id="Q08T44"/>
<gene>
    <name evidence="2" type="ORF">STIAU_2247</name>
</gene>
<feature type="non-terminal residue" evidence="2">
    <location>
        <position position="35"/>
    </location>
</feature>
<accession>Q08T44</accession>
<reference evidence="2 3" key="1">
    <citation type="submission" date="2006-04" db="EMBL/GenBank/DDBJ databases">
        <authorList>
            <person name="Nierman W.C."/>
        </authorList>
    </citation>
    <scope>NUCLEOTIDE SEQUENCE [LARGE SCALE GENOMIC DNA]</scope>
    <source>
        <strain evidence="2 3">DW4/3-1</strain>
    </source>
</reference>
<protein>
    <submittedName>
        <fullName evidence="2">Uncharacterized protein</fullName>
    </submittedName>
</protein>
<organism evidence="2 3">
    <name type="scientific">Stigmatella aurantiaca (strain DW4/3-1)</name>
    <dbReference type="NCBI Taxonomy" id="378806"/>
    <lineage>
        <taxon>Bacteria</taxon>
        <taxon>Pseudomonadati</taxon>
        <taxon>Myxococcota</taxon>
        <taxon>Myxococcia</taxon>
        <taxon>Myxococcales</taxon>
        <taxon>Cystobacterineae</taxon>
        <taxon>Archangiaceae</taxon>
        <taxon>Stigmatella</taxon>
    </lineage>
</organism>
<comment type="caution">
    <text evidence="2">The sequence shown here is derived from an EMBL/GenBank/DDBJ whole genome shotgun (WGS) entry which is preliminary data.</text>
</comment>
<name>Q08T44_STIAD</name>
<proteinExistence type="predicted"/>
<sequence length="35" mass="3930">MPATTPKERVGMKSASSGRPWMLPPSMMTYDDRSE</sequence>
<feature type="compositionally biased region" description="Basic and acidic residues" evidence="1">
    <location>
        <begin position="1"/>
        <end position="11"/>
    </location>
</feature>
<evidence type="ECO:0000256" key="1">
    <source>
        <dbReference type="SAM" id="MobiDB-lite"/>
    </source>
</evidence>
<dbReference type="EMBL" id="AAMD01000152">
    <property type="protein sequence ID" value="EAU63663.1"/>
    <property type="molecule type" value="Genomic_DNA"/>
</dbReference>
<evidence type="ECO:0000313" key="3">
    <source>
        <dbReference type="Proteomes" id="UP000032702"/>
    </source>
</evidence>
<evidence type="ECO:0000313" key="2">
    <source>
        <dbReference type="EMBL" id="EAU63663.1"/>
    </source>
</evidence>
<dbReference type="Proteomes" id="UP000032702">
    <property type="component" value="Unassembled WGS sequence"/>
</dbReference>